<proteinExistence type="predicted"/>
<name>A0A6G1VK36_9BACT</name>
<comment type="caution">
    <text evidence="1">The sequence shown here is derived from an EMBL/GenBank/DDBJ whole genome shotgun (WGS) entry which is preliminary data.</text>
</comment>
<accession>A0A6G1VK36</accession>
<dbReference type="RefSeq" id="WP_153091275.1">
    <property type="nucleotide sequence ID" value="NZ_VZAH01000047.1"/>
</dbReference>
<evidence type="ECO:0000313" key="2">
    <source>
        <dbReference type="Proteomes" id="UP000477980"/>
    </source>
</evidence>
<dbReference type="AlphaFoldDB" id="A0A6G1VK36"/>
<sequence>MENKSKRIEEIFKQDLSMYLTGRQCVDEQLPDAPDIEEQWAKIGESYLPDAMREFSKYPTVALGWIMFVGMAIAKYWDEDWELYGKVDNLYEYLRDRIDFDHMDDYILDQVLLLDENEHKATSTIVAECAARTYTLLIHQGYEPGTEAAFRGFIAALHQMYLMGAAMELKRLGYHMTQLQ</sequence>
<dbReference type="OrthoDB" id="1028249at2"/>
<dbReference type="EMBL" id="VZAH01000047">
    <property type="protein sequence ID" value="MQP13760.1"/>
    <property type="molecule type" value="Genomic_DNA"/>
</dbReference>
<organism evidence="1 2">
    <name type="scientific">Segatella copri</name>
    <dbReference type="NCBI Taxonomy" id="165179"/>
    <lineage>
        <taxon>Bacteria</taxon>
        <taxon>Pseudomonadati</taxon>
        <taxon>Bacteroidota</taxon>
        <taxon>Bacteroidia</taxon>
        <taxon>Bacteroidales</taxon>
        <taxon>Prevotellaceae</taxon>
        <taxon>Segatella</taxon>
    </lineage>
</organism>
<evidence type="ECO:0000313" key="1">
    <source>
        <dbReference type="EMBL" id="MQP13760.1"/>
    </source>
</evidence>
<protein>
    <submittedName>
        <fullName evidence="1">Uncharacterized protein</fullName>
    </submittedName>
</protein>
<dbReference type="Proteomes" id="UP000477980">
    <property type="component" value="Unassembled WGS sequence"/>
</dbReference>
<reference evidence="1 2" key="1">
    <citation type="submission" date="2019-09" db="EMBL/GenBank/DDBJ databases">
        <title>Distinct polysaccharide growth profiles of human intestinal Prevotella copri isolates.</title>
        <authorList>
            <person name="Fehlner-Peach H."/>
            <person name="Magnabosco C."/>
            <person name="Raghavan V."/>
            <person name="Scher J.U."/>
            <person name="Tett A."/>
            <person name="Cox L.M."/>
            <person name="Gottsegen C."/>
            <person name="Watters A."/>
            <person name="Wiltshire- Gordon J.D."/>
            <person name="Segata N."/>
            <person name="Bonneau R."/>
            <person name="Littman D.R."/>
        </authorList>
    </citation>
    <scope>NUCLEOTIDE SEQUENCE [LARGE SCALE GENOMIC DNA]</scope>
    <source>
        <strain evidence="2">iAA917</strain>
    </source>
</reference>
<gene>
    <name evidence="1" type="ORF">F7D25_04895</name>
</gene>